<dbReference type="OrthoDB" id="10510998at2759"/>
<reference evidence="1" key="1">
    <citation type="submission" date="2021-02" db="EMBL/GenBank/DDBJ databases">
        <authorList>
            <person name="Nowell W R."/>
        </authorList>
    </citation>
    <scope>NUCLEOTIDE SEQUENCE</scope>
    <source>
        <strain evidence="1">Ploen Becks lab</strain>
    </source>
</reference>
<accession>A0A814F387</accession>
<protein>
    <submittedName>
        <fullName evidence="1">Uncharacterized protein</fullName>
    </submittedName>
</protein>
<sequence>MLTSDNLQHALLFKRRKEISLYETKLNGIVKEEKKALLINDHLRHTFVQQTKQRRKEWWKSDNKFREMIKRTTDLSYPTRPITSFDTEENRKRKLEIPRRNVITVNDYLEQSIEICEKYNILDGEKSDQINQKISFVRVNSGSSSANLVKHIKEPKSFPKEEINLSKLDRPEMPPRNDQQILKPILNIKKKSKTFVITKEQDREEFCYTFKRFLNNSPFSIENKHSITHNEKLKSQLNDQKDKSKKAISKRDYRFENLINSLNSKT</sequence>
<dbReference type="Proteomes" id="UP000663879">
    <property type="component" value="Unassembled WGS sequence"/>
</dbReference>
<proteinExistence type="predicted"/>
<evidence type="ECO:0000313" key="2">
    <source>
        <dbReference type="Proteomes" id="UP000663879"/>
    </source>
</evidence>
<gene>
    <name evidence="1" type="ORF">OXX778_LOCUS15167</name>
</gene>
<evidence type="ECO:0000313" key="1">
    <source>
        <dbReference type="EMBL" id="CAF0975931.1"/>
    </source>
</evidence>
<dbReference type="AlphaFoldDB" id="A0A814F387"/>
<name>A0A814F387_9BILA</name>
<dbReference type="EMBL" id="CAJNOC010003282">
    <property type="protein sequence ID" value="CAF0975931.1"/>
    <property type="molecule type" value="Genomic_DNA"/>
</dbReference>
<comment type="caution">
    <text evidence="1">The sequence shown here is derived from an EMBL/GenBank/DDBJ whole genome shotgun (WGS) entry which is preliminary data.</text>
</comment>
<keyword evidence="2" id="KW-1185">Reference proteome</keyword>
<organism evidence="1 2">
    <name type="scientific">Brachionus calyciflorus</name>
    <dbReference type="NCBI Taxonomy" id="104777"/>
    <lineage>
        <taxon>Eukaryota</taxon>
        <taxon>Metazoa</taxon>
        <taxon>Spiralia</taxon>
        <taxon>Gnathifera</taxon>
        <taxon>Rotifera</taxon>
        <taxon>Eurotatoria</taxon>
        <taxon>Monogononta</taxon>
        <taxon>Pseudotrocha</taxon>
        <taxon>Ploima</taxon>
        <taxon>Brachionidae</taxon>
        <taxon>Brachionus</taxon>
    </lineage>
</organism>